<dbReference type="EMBL" id="VAJM01000002">
    <property type="protein sequence ID" value="TLM95571.1"/>
    <property type="molecule type" value="Genomic_DNA"/>
</dbReference>
<organism evidence="1 2">
    <name type="scientific">Hymenobacter jeollabukensis</name>
    <dbReference type="NCBI Taxonomy" id="2025313"/>
    <lineage>
        <taxon>Bacteria</taxon>
        <taxon>Pseudomonadati</taxon>
        <taxon>Bacteroidota</taxon>
        <taxon>Cytophagia</taxon>
        <taxon>Cytophagales</taxon>
        <taxon>Hymenobacteraceae</taxon>
        <taxon>Hymenobacter</taxon>
    </lineage>
</organism>
<comment type="caution">
    <text evidence="1">The sequence shown here is derived from an EMBL/GenBank/DDBJ whole genome shotgun (WGS) entry which is preliminary data.</text>
</comment>
<dbReference type="OrthoDB" id="2376299at2"/>
<evidence type="ECO:0000313" key="1">
    <source>
        <dbReference type="EMBL" id="TLM95571.1"/>
    </source>
</evidence>
<name>A0A5R8WUX0_9BACT</name>
<reference evidence="1 2" key="1">
    <citation type="submission" date="2019-05" db="EMBL/GenBank/DDBJ databases">
        <title>Hymenobacter edaphi sp. nov., isolated from abandoned arsenic-contaminated farmland soil.</title>
        <authorList>
            <person name="Nie L."/>
        </authorList>
    </citation>
    <scope>NUCLEOTIDE SEQUENCE [LARGE SCALE GENOMIC DNA]</scope>
    <source>
        <strain evidence="1 2">1-3-3-8</strain>
    </source>
</reference>
<keyword evidence="2" id="KW-1185">Reference proteome</keyword>
<proteinExistence type="predicted"/>
<gene>
    <name evidence="1" type="ORF">FDY95_07245</name>
</gene>
<dbReference type="RefSeq" id="WP_138076126.1">
    <property type="nucleotide sequence ID" value="NZ_VAJM01000002.1"/>
</dbReference>
<dbReference type="Proteomes" id="UP000305517">
    <property type="component" value="Unassembled WGS sequence"/>
</dbReference>
<evidence type="ECO:0000313" key="2">
    <source>
        <dbReference type="Proteomes" id="UP000305517"/>
    </source>
</evidence>
<dbReference type="AlphaFoldDB" id="A0A5R8WUX0"/>
<accession>A0A5R8WUX0</accession>
<sequence>MATAAGLPADEATTRQAAWDTALPDLVDRTLAQWCAPLAGVRGGPNKATVLGILYAALHEQQQRRPGYAAFAALDPVTIQEIAVHLPDEQAFHQYIYLEAGRRVLHELRQLQLRSLGYKEQPSLLDTIEETYARLQREEHHRALLQAAQDRTRPVASSLAALFVSQVDVSAVVAALQANEVLTDAGRWDGSRGRANDLMALVLVWQEGGYLVPAKWIQLMRSFMEHFGLVIPESYARRRDKANPEVVQAFARLFPGRGKITRVQLRLVR</sequence>
<protein>
    <submittedName>
        <fullName evidence="1">Uncharacterized protein</fullName>
    </submittedName>
</protein>